<dbReference type="InterPro" id="IPR041583">
    <property type="entry name" value="TetR_C_31"/>
</dbReference>
<name>A0AA41QFA3_9MICO</name>
<evidence type="ECO:0000313" key="5">
    <source>
        <dbReference type="Proteomes" id="UP001165405"/>
    </source>
</evidence>
<dbReference type="Gene3D" id="1.10.357.10">
    <property type="entry name" value="Tetracycline Repressor, domain 2"/>
    <property type="match status" value="1"/>
</dbReference>
<dbReference type="AlphaFoldDB" id="A0AA41QFA3"/>
<dbReference type="Proteomes" id="UP001165405">
    <property type="component" value="Unassembled WGS sequence"/>
</dbReference>
<feature type="DNA-binding region" description="H-T-H motif" evidence="2">
    <location>
        <begin position="25"/>
        <end position="44"/>
    </location>
</feature>
<comment type="caution">
    <text evidence="4">The sequence shown here is derived from an EMBL/GenBank/DDBJ whole genome shotgun (WGS) entry which is preliminary data.</text>
</comment>
<reference evidence="4" key="1">
    <citation type="submission" date="2022-01" db="EMBL/GenBank/DDBJ databases">
        <title>Antribacter sp. nov., isolated from Guizhou of China.</title>
        <authorList>
            <person name="Chengliang C."/>
            <person name="Ya Z."/>
        </authorList>
    </citation>
    <scope>NUCLEOTIDE SEQUENCE</scope>
    <source>
        <strain evidence="4">KLBMP 9083</strain>
    </source>
</reference>
<keyword evidence="1 2" id="KW-0238">DNA-binding</keyword>
<dbReference type="InterPro" id="IPR036271">
    <property type="entry name" value="Tet_transcr_reg_TetR-rel_C_sf"/>
</dbReference>
<accession>A0AA41QFA3</accession>
<evidence type="ECO:0000313" key="4">
    <source>
        <dbReference type="EMBL" id="MCF4121596.1"/>
    </source>
</evidence>
<keyword evidence="5" id="KW-1185">Reference proteome</keyword>
<proteinExistence type="predicted"/>
<dbReference type="InterPro" id="IPR009057">
    <property type="entry name" value="Homeodomain-like_sf"/>
</dbReference>
<evidence type="ECO:0000256" key="1">
    <source>
        <dbReference type="ARBA" id="ARBA00023125"/>
    </source>
</evidence>
<dbReference type="Pfam" id="PF17940">
    <property type="entry name" value="TetR_C_31"/>
    <property type="match status" value="1"/>
</dbReference>
<gene>
    <name evidence="4" type="ORF">L1785_11440</name>
</gene>
<dbReference type="RefSeq" id="WP_236089394.1">
    <property type="nucleotide sequence ID" value="NZ_JAKGSG010000033.1"/>
</dbReference>
<dbReference type="EMBL" id="JAKGSG010000033">
    <property type="protein sequence ID" value="MCF4121596.1"/>
    <property type="molecule type" value="Genomic_DNA"/>
</dbReference>
<dbReference type="PROSITE" id="PS50977">
    <property type="entry name" value="HTH_TETR_2"/>
    <property type="match status" value="1"/>
</dbReference>
<dbReference type="SUPFAM" id="SSF46689">
    <property type="entry name" value="Homeodomain-like"/>
    <property type="match status" value="1"/>
</dbReference>
<evidence type="ECO:0000259" key="3">
    <source>
        <dbReference type="PROSITE" id="PS50977"/>
    </source>
</evidence>
<sequence>MTPTKIRALDAAIELVGTAGLRALTHARVDERAGLPKGSTSNYFRTRAALTTGVVEWMAQRELADMRPPEPPASAAGLVDLLSGMIEYATGPNRTLTAARITLFGEAGHDPAIRAAVAGGHALMKSWAVAVLTGLGAADPGAGATALMNCCEGFILHRIARGDTADPRPALEVVVRGALGRP</sequence>
<evidence type="ECO:0000256" key="2">
    <source>
        <dbReference type="PROSITE-ProRule" id="PRU00335"/>
    </source>
</evidence>
<protein>
    <submittedName>
        <fullName evidence="4">TetR family transcriptional regulator</fullName>
    </submittedName>
</protein>
<organism evidence="4 5">
    <name type="scientific">Antribacter soli</name>
    <dbReference type="NCBI Taxonomy" id="2910976"/>
    <lineage>
        <taxon>Bacteria</taxon>
        <taxon>Bacillati</taxon>
        <taxon>Actinomycetota</taxon>
        <taxon>Actinomycetes</taxon>
        <taxon>Micrococcales</taxon>
        <taxon>Promicromonosporaceae</taxon>
        <taxon>Antribacter</taxon>
    </lineage>
</organism>
<dbReference type="GO" id="GO:0003677">
    <property type="term" value="F:DNA binding"/>
    <property type="evidence" value="ECO:0007669"/>
    <property type="project" value="UniProtKB-UniRule"/>
</dbReference>
<dbReference type="InterPro" id="IPR001647">
    <property type="entry name" value="HTH_TetR"/>
</dbReference>
<dbReference type="SUPFAM" id="SSF48498">
    <property type="entry name" value="Tetracyclin repressor-like, C-terminal domain"/>
    <property type="match status" value="1"/>
</dbReference>
<feature type="domain" description="HTH tetR-type" evidence="3">
    <location>
        <begin position="2"/>
        <end position="62"/>
    </location>
</feature>